<evidence type="ECO:0000313" key="1">
    <source>
        <dbReference type="EMBL" id="KAF2652626.1"/>
    </source>
</evidence>
<proteinExistence type="predicted"/>
<sequence length="203" mass="23787">MPNLKNGRMGFLSLPPEIRVIIYTLIADIVPYEERLSEYDGLRLSCRLVKHEMDSECIREFSKGFEKYFESCPPGDHILNRLNPIIITSLRHLTLGMSCEGWMPIWRRTRSLSPNPLHKVWSWITQLKIQTLNVELNLGNATYEEAGLLWWDFMDIFARPERAEDDAPRLVVDVVFPDQHSKDDWERFQSTGRCFLSFGRRKG</sequence>
<name>A0A6A6SY73_9PLEO</name>
<dbReference type="OrthoDB" id="3801366at2759"/>
<organism evidence="1 2">
    <name type="scientific">Lophiostoma macrostomum CBS 122681</name>
    <dbReference type="NCBI Taxonomy" id="1314788"/>
    <lineage>
        <taxon>Eukaryota</taxon>
        <taxon>Fungi</taxon>
        <taxon>Dikarya</taxon>
        <taxon>Ascomycota</taxon>
        <taxon>Pezizomycotina</taxon>
        <taxon>Dothideomycetes</taxon>
        <taxon>Pleosporomycetidae</taxon>
        <taxon>Pleosporales</taxon>
        <taxon>Lophiostomataceae</taxon>
        <taxon>Lophiostoma</taxon>
    </lineage>
</organism>
<dbReference type="Proteomes" id="UP000799324">
    <property type="component" value="Unassembled WGS sequence"/>
</dbReference>
<evidence type="ECO:0008006" key="3">
    <source>
        <dbReference type="Google" id="ProtNLM"/>
    </source>
</evidence>
<evidence type="ECO:0000313" key="2">
    <source>
        <dbReference type="Proteomes" id="UP000799324"/>
    </source>
</evidence>
<gene>
    <name evidence="1" type="ORF">K491DRAFT_681196</name>
</gene>
<reference evidence="1" key="1">
    <citation type="journal article" date="2020" name="Stud. Mycol.">
        <title>101 Dothideomycetes genomes: a test case for predicting lifestyles and emergence of pathogens.</title>
        <authorList>
            <person name="Haridas S."/>
            <person name="Albert R."/>
            <person name="Binder M."/>
            <person name="Bloem J."/>
            <person name="Labutti K."/>
            <person name="Salamov A."/>
            <person name="Andreopoulos B."/>
            <person name="Baker S."/>
            <person name="Barry K."/>
            <person name="Bills G."/>
            <person name="Bluhm B."/>
            <person name="Cannon C."/>
            <person name="Castanera R."/>
            <person name="Culley D."/>
            <person name="Daum C."/>
            <person name="Ezra D."/>
            <person name="Gonzalez J."/>
            <person name="Henrissat B."/>
            <person name="Kuo A."/>
            <person name="Liang C."/>
            <person name="Lipzen A."/>
            <person name="Lutzoni F."/>
            <person name="Magnuson J."/>
            <person name="Mondo S."/>
            <person name="Nolan M."/>
            <person name="Ohm R."/>
            <person name="Pangilinan J."/>
            <person name="Park H.-J."/>
            <person name="Ramirez L."/>
            <person name="Alfaro M."/>
            <person name="Sun H."/>
            <person name="Tritt A."/>
            <person name="Yoshinaga Y."/>
            <person name="Zwiers L.-H."/>
            <person name="Turgeon B."/>
            <person name="Goodwin S."/>
            <person name="Spatafora J."/>
            <person name="Crous P."/>
            <person name="Grigoriev I."/>
        </authorList>
    </citation>
    <scope>NUCLEOTIDE SEQUENCE</scope>
    <source>
        <strain evidence="1">CBS 122681</strain>
    </source>
</reference>
<dbReference type="AlphaFoldDB" id="A0A6A6SY73"/>
<keyword evidence="2" id="KW-1185">Reference proteome</keyword>
<dbReference type="EMBL" id="MU004397">
    <property type="protein sequence ID" value="KAF2652626.1"/>
    <property type="molecule type" value="Genomic_DNA"/>
</dbReference>
<protein>
    <recommendedName>
        <fullName evidence="3">F-box domain-containing protein</fullName>
    </recommendedName>
</protein>
<accession>A0A6A6SY73</accession>